<dbReference type="OrthoDB" id="9807744at2"/>
<feature type="transmembrane region" description="Helical" evidence="1">
    <location>
        <begin position="12"/>
        <end position="30"/>
    </location>
</feature>
<keyword evidence="1" id="KW-1133">Transmembrane helix</keyword>
<dbReference type="Proteomes" id="UP000316968">
    <property type="component" value="Chromosome"/>
</dbReference>
<dbReference type="InterPro" id="IPR007349">
    <property type="entry name" value="DUF418"/>
</dbReference>
<feature type="transmembrane region" description="Helical" evidence="1">
    <location>
        <begin position="200"/>
        <end position="223"/>
    </location>
</feature>
<protein>
    <submittedName>
        <fullName evidence="4">DUF418 domain-containing protein</fullName>
    </submittedName>
</protein>
<feature type="transmembrane region" description="Helical" evidence="1">
    <location>
        <begin position="244"/>
        <end position="261"/>
    </location>
</feature>
<dbReference type="Pfam" id="PF04235">
    <property type="entry name" value="DUF418"/>
    <property type="match status" value="1"/>
</dbReference>
<feature type="domain" description="DUF418" evidence="2">
    <location>
        <begin position="159"/>
        <end position="309"/>
    </location>
</feature>
<dbReference type="KEGG" id="saca:FFV09_04295"/>
<reference evidence="4 5" key="1">
    <citation type="submission" date="2019-06" db="EMBL/GenBank/DDBJ databases">
        <title>Saccharibacillus brassicae sp. nov., an endophytic bacterium isolated from Chinese cabbage seeds (Brassica pekinensis).</title>
        <authorList>
            <person name="Jiang L."/>
            <person name="Lee J."/>
            <person name="Kim S.W."/>
        </authorList>
    </citation>
    <scope>NUCLEOTIDE SEQUENCE [LARGE SCALE GENOMIC DNA]</scope>
    <source>
        <strain evidence="5">KCTC 43072 / ATSA2</strain>
    </source>
</reference>
<name>A0A4Y6UVW9_SACBS</name>
<keyword evidence="1" id="KW-0812">Transmembrane</keyword>
<dbReference type="Pfam" id="PF07786">
    <property type="entry name" value="HGSNAT_cat"/>
    <property type="match status" value="1"/>
</dbReference>
<accession>A0A4Y6UVW9</accession>
<evidence type="ECO:0000259" key="3">
    <source>
        <dbReference type="Pfam" id="PF07786"/>
    </source>
</evidence>
<dbReference type="RefSeq" id="WP_141446531.1">
    <property type="nucleotide sequence ID" value="NZ_CP041217.1"/>
</dbReference>
<keyword evidence="5" id="KW-1185">Reference proteome</keyword>
<sequence length="330" mass="36923">MKRLESIDIVRGFALLGILFVNMQQMLYPNTDIDASWTDRLLFNTLEYGISHRFFVIFSFLFGTGFYLFMQSAQRKGLRVGPLFVRRLLILLLIGLIHHLFQPGEVLVYYAILGFLLLPFRRAKSWLLLAAGLVVTGLGLYMGSIILTYGMFLLGYWAGRIGLFEPGRHVKGLSVTLIVSLLLIYPAARLQQLVMDQTGLYDTASALGGLPLSVFYVTALMRLCDFAAVRRKLAPLAAMGRMALTNYLLQTAIVVSLSAAFGWREHITLPVLCAVAIAILIVQAAGSRLWMRFFTMGPFEFLWRLGTYGPKSAQPLRRKNEQEASASSHA</sequence>
<keyword evidence="1" id="KW-0472">Membrane</keyword>
<proteinExistence type="predicted"/>
<feature type="domain" description="Heparan-alpha-glucosaminide N-acetyltransferase catalytic" evidence="3">
    <location>
        <begin position="3"/>
        <end position="152"/>
    </location>
</feature>
<evidence type="ECO:0000313" key="5">
    <source>
        <dbReference type="Proteomes" id="UP000316968"/>
    </source>
</evidence>
<organism evidence="4 5">
    <name type="scientific">Saccharibacillus brassicae</name>
    <dbReference type="NCBI Taxonomy" id="2583377"/>
    <lineage>
        <taxon>Bacteria</taxon>
        <taxon>Bacillati</taxon>
        <taxon>Bacillota</taxon>
        <taxon>Bacilli</taxon>
        <taxon>Bacillales</taxon>
        <taxon>Paenibacillaceae</taxon>
        <taxon>Saccharibacillus</taxon>
    </lineage>
</organism>
<feature type="transmembrane region" description="Helical" evidence="1">
    <location>
        <begin position="267"/>
        <end position="286"/>
    </location>
</feature>
<gene>
    <name evidence="4" type="ORF">FFV09_04295</name>
</gene>
<dbReference type="PANTHER" id="PTHR30590:SF2">
    <property type="entry name" value="INNER MEMBRANE PROTEIN"/>
    <property type="match status" value="1"/>
</dbReference>
<dbReference type="InterPro" id="IPR012429">
    <property type="entry name" value="HGSNAT_cat"/>
</dbReference>
<evidence type="ECO:0000259" key="2">
    <source>
        <dbReference type="Pfam" id="PF04235"/>
    </source>
</evidence>
<evidence type="ECO:0000313" key="4">
    <source>
        <dbReference type="EMBL" id="QDH20145.1"/>
    </source>
</evidence>
<dbReference type="EMBL" id="CP041217">
    <property type="protein sequence ID" value="QDH20145.1"/>
    <property type="molecule type" value="Genomic_DNA"/>
</dbReference>
<dbReference type="InterPro" id="IPR052529">
    <property type="entry name" value="Bact_Transport_Assoc"/>
</dbReference>
<feature type="transmembrane region" description="Helical" evidence="1">
    <location>
        <begin position="50"/>
        <end position="69"/>
    </location>
</feature>
<dbReference type="PANTHER" id="PTHR30590">
    <property type="entry name" value="INNER MEMBRANE PROTEIN"/>
    <property type="match status" value="1"/>
</dbReference>
<dbReference type="AlphaFoldDB" id="A0A4Y6UVW9"/>
<evidence type="ECO:0000256" key="1">
    <source>
        <dbReference type="SAM" id="Phobius"/>
    </source>
</evidence>
<feature type="transmembrane region" description="Helical" evidence="1">
    <location>
        <begin position="89"/>
        <end position="113"/>
    </location>
</feature>
<feature type="transmembrane region" description="Helical" evidence="1">
    <location>
        <begin position="125"/>
        <end position="158"/>
    </location>
</feature>